<protein>
    <submittedName>
        <fullName evidence="1">Uncharacterized protein</fullName>
    </submittedName>
</protein>
<keyword evidence="2" id="KW-1185">Reference proteome</keyword>
<dbReference type="EMBL" id="CP122539">
    <property type="protein sequence ID" value="WGH76396.1"/>
    <property type="molecule type" value="Genomic_DNA"/>
</dbReference>
<reference evidence="1 2" key="1">
    <citation type="submission" date="2023-04" db="EMBL/GenBank/DDBJ databases">
        <title>Tenacibaculum tangerinum sp. nov., isolated from sea tidal flat of South Korea.</title>
        <authorList>
            <person name="Lee S.H."/>
            <person name="Kim J.-J."/>
        </authorList>
    </citation>
    <scope>NUCLEOTIDE SEQUENCE [LARGE SCALE GENOMIC DNA]</scope>
    <source>
        <strain evidence="1 2">GRR-S3-23</strain>
    </source>
</reference>
<dbReference type="Proteomes" id="UP001232001">
    <property type="component" value="Chromosome"/>
</dbReference>
<sequence length="298" mass="35662">MSYDLYFYRKKASPITKEKIQVEFKEMITIDISEVDTQIHYENERTGVYFLIDINEPNKEKEDIELFDSFEGFENTDISASINFLRPDYFGREIFPMLGEICEKLDLYVFNPQESDETRERPLKWTATELIKHWTDHNAQVSKQQFEKLELKYYPKDKSDKIWEYTSMIDTLENEIEEDIYIPNLFMIMNEKTKGVFSYIVWSQSIPLILPKVDFVILVKNYKKLFKKIEEIGIVKYEDIVSKFAKEFEKFDNNKVDCLILRQKNADKIKKEFNSFPIWKSHKEFGPQIGLDNFVNNK</sequence>
<name>A0ABY8L5N8_9FLAO</name>
<dbReference type="RefSeq" id="WP_279652263.1">
    <property type="nucleotide sequence ID" value="NZ_CP122539.1"/>
</dbReference>
<accession>A0ABY8L5N8</accession>
<gene>
    <name evidence="1" type="ORF">P8625_04340</name>
</gene>
<organism evidence="1 2">
    <name type="scientific">Tenacibaculum tangerinum</name>
    <dbReference type="NCBI Taxonomy" id="3038772"/>
    <lineage>
        <taxon>Bacteria</taxon>
        <taxon>Pseudomonadati</taxon>
        <taxon>Bacteroidota</taxon>
        <taxon>Flavobacteriia</taxon>
        <taxon>Flavobacteriales</taxon>
        <taxon>Flavobacteriaceae</taxon>
        <taxon>Tenacibaculum</taxon>
    </lineage>
</organism>
<proteinExistence type="predicted"/>
<evidence type="ECO:0000313" key="1">
    <source>
        <dbReference type="EMBL" id="WGH76396.1"/>
    </source>
</evidence>
<evidence type="ECO:0000313" key="2">
    <source>
        <dbReference type="Proteomes" id="UP001232001"/>
    </source>
</evidence>